<evidence type="ECO:0000256" key="11">
    <source>
        <dbReference type="NCBIfam" id="TIGR00131"/>
    </source>
</evidence>
<keyword evidence="10" id="KW-0119">Carbohydrate metabolism</keyword>
<dbReference type="InterPro" id="IPR014721">
    <property type="entry name" value="Ribsml_uS5_D2-typ_fold_subgr"/>
</dbReference>
<keyword evidence="2" id="KW-0963">Cytoplasm</keyword>
<feature type="domain" description="GHMP kinase N-terminal" evidence="12">
    <location>
        <begin position="91"/>
        <end position="179"/>
    </location>
</feature>
<dbReference type="GO" id="GO:0006012">
    <property type="term" value="P:galactose metabolic process"/>
    <property type="evidence" value="ECO:0007669"/>
    <property type="project" value="UniProtKB-UniRule"/>
</dbReference>
<evidence type="ECO:0000313" key="15">
    <source>
        <dbReference type="EMBL" id="SDK20948.1"/>
    </source>
</evidence>
<evidence type="ECO:0000256" key="5">
    <source>
        <dbReference type="ARBA" id="ARBA00022741"/>
    </source>
</evidence>
<evidence type="ECO:0000256" key="3">
    <source>
        <dbReference type="ARBA" id="ARBA00022679"/>
    </source>
</evidence>
<dbReference type="RefSeq" id="WP_089679579.1">
    <property type="nucleotide sequence ID" value="NZ_FNFO01000002.1"/>
</dbReference>
<dbReference type="Proteomes" id="UP000198510">
    <property type="component" value="Unassembled WGS sequence"/>
</dbReference>
<protein>
    <recommendedName>
        <fullName evidence="11">Galactokinase</fullName>
        <ecNumber evidence="11">2.7.1.6</ecNumber>
    </recommendedName>
</protein>
<keyword evidence="16" id="KW-1185">Reference proteome</keyword>
<dbReference type="InterPro" id="IPR019741">
    <property type="entry name" value="Galactokinase_CS"/>
</dbReference>
<dbReference type="FunFam" id="3.30.70.890:FF:000001">
    <property type="entry name" value="Galactokinase"/>
    <property type="match status" value="1"/>
</dbReference>
<evidence type="ECO:0000256" key="2">
    <source>
        <dbReference type="ARBA" id="ARBA00022490"/>
    </source>
</evidence>
<name>A0A1G9A0Q8_9BACT</name>
<evidence type="ECO:0000256" key="8">
    <source>
        <dbReference type="ARBA" id="ARBA00022842"/>
    </source>
</evidence>
<dbReference type="Gene3D" id="3.30.230.10">
    <property type="match status" value="1"/>
</dbReference>
<dbReference type="OrthoDB" id="250531at2"/>
<reference evidence="15 16" key="1">
    <citation type="submission" date="2016-10" db="EMBL/GenBank/DDBJ databases">
        <authorList>
            <person name="de Groot N.N."/>
        </authorList>
    </citation>
    <scope>NUCLEOTIDE SEQUENCE [LARGE SCALE GENOMIC DNA]</scope>
    <source>
        <strain evidence="15 16">DSM 25186</strain>
    </source>
</reference>
<dbReference type="InterPro" id="IPR006204">
    <property type="entry name" value="GHMP_kinase_N_dom"/>
</dbReference>
<dbReference type="GO" id="GO:0004335">
    <property type="term" value="F:galactokinase activity"/>
    <property type="evidence" value="ECO:0007669"/>
    <property type="project" value="UniProtKB-UniRule"/>
</dbReference>
<dbReference type="PROSITE" id="PS00106">
    <property type="entry name" value="GALACTOKINASE"/>
    <property type="match status" value="1"/>
</dbReference>
<evidence type="ECO:0000313" key="16">
    <source>
        <dbReference type="Proteomes" id="UP000198510"/>
    </source>
</evidence>
<evidence type="ECO:0000256" key="10">
    <source>
        <dbReference type="ARBA" id="ARBA00023277"/>
    </source>
</evidence>
<dbReference type="STRING" id="1075417.SAMN05421823_102148"/>
<dbReference type="EMBL" id="FNFO01000002">
    <property type="protein sequence ID" value="SDK20948.1"/>
    <property type="molecule type" value="Genomic_DNA"/>
</dbReference>
<accession>A0A1G9A0Q8</accession>
<dbReference type="FunFam" id="3.30.230.10:FF:000017">
    <property type="entry name" value="Galactokinase"/>
    <property type="match status" value="1"/>
</dbReference>
<dbReference type="EC" id="2.7.1.6" evidence="11"/>
<keyword evidence="8" id="KW-0460">Magnesium</keyword>
<dbReference type="GO" id="GO:0005524">
    <property type="term" value="F:ATP binding"/>
    <property type="evidence" value="ECO:0007669"/>
    <property type="project" value="UniProtKB-UniRule"/>
</dbReference>
<dbReference type="InterPro" id="IPR019539">
    <property type="entry name" value="GalKase_N"/>
</dbReference>
<dbReference type="PANTHER" id="PTHR10457">
    <property type="entry name" value="MEVALONATE KINASE/GALACTOKINASE"/>
    <property type="match status" value="1"/>
</dbReference>
<dbReference type="InterPro" id="IPR036554">
    <property type="entry name" value="GHMP_kinase_C_sf"/>
</dbReference>
<dbReference type="Gene3D" id="3.30.70.890">
    <property type="entry name" value="GHMP kinase, C-terminal domain"/>
    <property type="match status" value="1"/>
</dbReference>
<dbReference type="GO" id="GO:0005829">
    <property type="term" value="C:cytosol"/>
    <property type="evidence" value="ECO:0007669"/>
    <property type="project" value="TreeGrafter"/>
</dbReference>
<dbReference type="InterPro" id="IPR006206">
    <property type="entry name" value="Mevalonate/galactokinase"/>
</dbReference>
<dbReference type="SUPFAM" id="SSF55060">
    <property type="entry name" value="GHMP Kinase, C-terminal domain"/>
    <property type="match status" value="1"/>
</dbReference>
<proteinExistence type="inferred from homology"/>
<dbReference type="Pfam" id="PF10509">
    <property type="entry name" value="GalKase_gal_bdg"/>
    <property type="match status" value="1"/>
</dbReference>
<dbReference type="Pfam" id="PF08544">
    <property type="entry name" value="GHMP_kinases_C"/>
    <property type="match status" value="1"/>
</dbReference>
<dbReference type="PRINTS" id="PR00959">
    <property type="entry name" value="MEVGALKINASE"/>
</dbReference>
<dbReference type="AlphaFoldDB" id="A0A1G9A0Q8"/>
<evidence type="ECO:0000256" key="9">
    <source>
        <dbReference type="ARBA" id="ARBA00023144"/>
    </source>
</evidence>
<evidence type="ECO:0000256" key="4">
    <source>
        <dbReference type="ARBA" id="ARBA00022723"/>
    </source>
</evidence>
<dbReference type="GO" id="GO:0046872">
    <property type="term" value="F:metal ion binding"/>
    <property type="evidence" value="ECO:0007669"/>
    <property type="project" value="UniProtKB-KW"/>
</dbReference>
<dbReference type="SUPFAM" id="SSF54211">
    <property type="entry name" value="Ribosomal protein S5 domain 2-like"/>
    <property type="match status" value="1"/>
</dbReference>
<keyword evidence="6 15" id="KW-0418">Kinase</keyword>
<evidence type="ECO:0000256" key="6">
    <source>
        <dbReference type="ARBA" id="ARBA00022777"/>
    </source>
</evidence>
<dbReference type="Pfam" id="PF00288">
    <property type="entry name" value="GHMP_kinases_N"/>
    <property type="match status" value="1"/>
</dbReference>
<evidence type="ECO:0000256" key="1">
    <source>
        <dbReference type="ARBA" id="ARBA00006566"/>
    </source>
</evidence>
<dbReference type="PRINTS" id="PR00473">
    <property type="entry name" value="GALCTOKINASE"/>
</dbReference>
<gene>
    <name evidence="15" type="ORF">SAMN05421823_102148</name>
</gene>
<keyword evidence="9" id="KW-0299">Galactose metabolism</keyword>
<dbReference type="InterPro" id="IPR013750">
    <property type="entry name" value="GHMP_kinase_C_dom"/>
</dbReference>
<dbReference type="NCBIfam" id="TIGR00131">
    <property type="entry name" value="gal_kin"/>
    <property type="match status" value="1"/>
</dbReference>
<organism evidence="15 16">
    <name type="scientific">Catalinimonas alkaloidigena</name>
    <dbReference type="NCBI Taxonomy" id="1075417"/>
    <lineage>
        <taxon>Bacteria</taxon>
        <taxon>Pseudomonadati</taxon>
        <taxon>Bacteroidota</taxon>
        <taxon>Cytophagia</taxon>
        <taxon>Cytophagales</taxon>
        <taxon>Catalimonadaceae</taxon>
        <taxon>Catalinimonas</taxon>
    </lineage>
</organism>
<feature type="domain" description="Galactokinase N-terminal" evidence="14">
    <location>
        <begin position="11"/>
        <end position="56"/>
    </location>
</feature>
<dbReference type="PANTHER" id="PTHR10457:SF7">
    <property type="entry name" value="GALACTOKINASE-RELATED"/>
    <property type="match status" value="1"/>
</dbReference>
<dbReference type="InterPro" id="IPR006203">
    <property type="entry name" value="GHMP_knse_ATP-bd_CS"/>
</dbReference>
<evidence type="ECO:0000256" key="7">
    <source>
        <dbReference type="ARBA" id="ARBA00022840"/>
    </source>
</evidence>
<keyword evidence="3" id="KW-0808">Transferase</keyword>
<keyword evidence="5" id="KW-0547">Nucleotide-binding</keyword>
<keyword evidence="4" id="KW-0479">Metal-binding</keyword>
<dbReference type="PIRSF" id="PIRSF000530">
    <property type="entry name" value="Galactokinase"/>
    <property type="match status" value="1"/>
</dbReference>
<comment type="similarity">
    <text evidence="1">Belongs to the GHMP kinase family. GalK subfamily.</text>
</comment>
<dbReference type="PROSITE" id="PS00627">
    <property type="entry name" value="GHMP_KINASES_ATP"/>
    <property type="match status" value="1"/>
</dbReference>
<keyword evidence="7" id="KW-0067">ATP-binding</keyword>
<dbReference type="InterPro" id="IPR020568">
    <property type="entry name" value="Ribosomal_Su5_D2-typ_SF"/>
</dbReference>
<sequence length="392" mass="43308">MNDTAQRVYDHFQNTFATEPHLYFSPGRVNLIGEHTDYNDGFVLPAAIDKGIYLAILPTAGEPGRWISLDFNEEVTPDLTRIAPLPQEWANYVLGVIDQFQKGGHTIAPFHCVIGGNLPVGAGLSSSAALESVVAYALTDLNELDYDRPALALLAQRSENQFIGVQCGIMDMFASLMGRENQVIRLDCRSLDYQYFPLHTEGLRIVLFDTGVKHSLAGTEYNLRRQECEAGVAHLQQYDPSIKSLRDVSLSLLEAHRGELDPVVYKRCKYVVEEIARTLAATDDLQRGDLASFGTRMFETHAGLQYDYEVSCPELDLLVELVKQDAAVIGARMMGGGFGGCTINLVREEAVEALFARLATVYEEKMGRKLAMYNVTTADGSNLQEVSAPSVK</sequence>
<dbReference type="InterPro" id="IPR000705">
    <property type="entry name" value="Galactokinase"/>
</dbReference>
<evidence type="ECO:0000259" key="13">
    <source>
        <dbReference type="Pfam" id="PF08544"/>
    </source>
</evidence>
<feature type="domain" description="GHMP kinase C-terminal" evidence="13">
    <location>
        <begin position="283"/>
        <end position="363"/>
    </location>
</feature>
<evidence type="ECO:0000259" key="14">
    <source>
        <dbReference type="Pfam" id="PF10509"/>
    </source>
</evidence>
<evidence type="ECO:0000259" key="12">
    <source>
        <dbReference type="Pfam" id="PF00288"/>
    </source>
</evidence>